<feature type="compositionally biased region" description="Low complexity" evidence="3">
    <location>
        <begin position="71"/>
        <end position="80"/>
    </location>
</feature>
<dbReference type="Gene3D" id="3.30.310.210">
    <property type="match status" value="1"/>
</dbReference>
<feature type="compositionally biased region" description="Pro residues" evidence="3">
    <location>
        <begin position="54"/>
        <end position="70"/>
    </location>
</feature>
<dbReference type="CDD" id="cd22459">
    <property type="entry name" value="KH-I_PEPPER_rpt1_like"/>
    <property type="match status" value="2"/>
</dbReference>
<dbReference type="SUPFAM" id="SSF54791">
    <property type="entry name" value="Eukaryotic type KH-domain (KH-domain type I)"/>
    <property type="match status" value="5"/>
</dbReference>
<dbReference type="CDD" id="cd22460">
    <property type="entry name" value="KH-I_PEPPER_rpt2_like"/>
    <property type="match status" value="1"/>
</dbReference>
<feature type="domain" description="K Homology" evidence="4">
    <location>
        <begin position="442"/>
        <end position="516"/>
    </location>
</feature>
<name>A0AAQ3QLH0_9LILI</name>
<evidence type="ECO:0000313" key="5">
    <source>
        <dbReference type="EMBL" id="WOL12435.1"/>
    </source>
</evidence>
<dbReference type="InterPro" id="IPR004088">
    <property type="entry name" value="KH_dom_type_1"/>
</dbReference>
<evidence type="ECO:0000256" key="1">
    <source>
        <dbReference type="ARBA" id="ARBA00022737"/>
    </source>
</evidence>
<feature type="compositionally biased region" description="Basic and acidic residues" evidence="3">
    <location>
        <begin position="594"/>
        <end position="605"/>
    </location>
</feature>
<feature type="compositionally biased region" description="Basic and acidic residues" evidence="3">
    <location>
        <begin position="1"/>
        <end position="16"/>
    </location>
</feature>
<evidence type="ECO:0000313" key="6">
    <source>
        <dbReference type="Proteomes" id="UP001327560"/>
    </source>
</evidence>
<dbReference type="EMBL" id="CP136895">
    <property type="protein sequence ID" value="WOL12435.1"/>
    <property type="molecule type" value="Genomic_DNA"/>
</dbReference>
<feature type="domain" description="K Homology" evidence="4">
    <location>
        <begin position="92"/>
        <end position="173"/>
    </location>
</feature>
<dbReference type="Proteomes" id="UP001327560">
    <property type="component" value="Chromosome 6"/>
</dbReference>
<feature type="domain" description="K Homology" evidence="4">
    <location>
        <begin position="618"/>
        <end position="688"/>
    </location>
</feature>
<gene>
    <name evidence="5" type="ORF">Cni_G21202</name>
</gene>
<dbReference type="PANTHER" id="PTHR10288">
    <property type="entry name" value="KH DOMAIN CONTAINING RNA BINDING PROTEIN"/>
    <property type="match status" value="1"/>
</dbReference>
<proteinExistence type="predicted"/>
<organism evidence="5 6">
    <name type="scientific">Canna indica</name>
    <name type="common">Indian-shot</name>
    <dbReference type="NCBI Taxonomy" id="4628"/>
    <lineage>
        <taxon>Eukaryota</taxon>
        <taxon>Viridiplantae</taxon>
        <taxon>Streptophyta</taxon>
        <taxon>Embryophyta</taxon>
        <taxon>Tracheophyta</taxon>
        <taxon>Spermatophyta</taxon>
        <taxon>Magnoliopsida</taxon>
        <taxon>Liliopsida</taxon>
        <taxon>Zingiberales</taxon>
        <taxon>Cannaceae</taxon>
        <taxon>Canna</taxon>
    </lineage>
</organism>
<dbReference type="InterPro" id="IPR004087">
    <property type="entry name" value="KH_dom"/>
</dbReference>
<evidence type="ECO:0000256" key="3">
    <source>
        <dbReference type="SAM" id="MobiDB-lite"/>
    </source>
</evidence>
<feature type="compositionally biased region" description="Basic residues" evidence="3">
    <location>
        <begin position="36"/>
        <end position="49"/>
    </location>
</feature>
<dbReference type="InterPro" id="IPR036612">
    <property type="entry name" value="KH_dom_type_1_sf"/>
</dbReference>
<feature type="domain" description="K Homology" evidence="4">
    <location>
        <begin position="358"/>
        <end position="431"/>
    </location>
</feature>
<feature type="region of interest" description="Disordered" evidence="3">
    <location>
        <begin position="1"/>
        <end position="89"/>
    </location>
</feature>
<sequence>MERSRSKRGYHYDPDGHSQSPPPRSKPRYDGGGGGGHHRRGNNHHRRSGDRRGPPPPPPPPPPLPPPPALPSSSAPSASPKVQDGSPHPSAITTFFRILCPDAKAGGVIGKYGSIIKAFRQDTGAWINVHQLVPGDDERIIETSDDRRREPDGRPPQYSPAEDALRMIHERIVDAEIEFGSNNEEDGYGGAGGWGGGERDRGRVTTRLVVPRTHVGCLLGKGGKIIEQMRMETKTHIRILPRDQYTPRCVSASEEIVQVVGEGNCVKKAVAIVLSRLKESLHRDRGPFRGRAYSPERYDEFVNNTQHLSAAEESYLGSRSSAGLDRARNNTYGLDPPGYSFDSDANPINDHTQAAPCDDLVFRILCPNDKVENIIGVSNGIIEMLQADVGVDVRVADPIPGSNECIITISSDEGPDDELFPAQEALLHIQTQIVDLGPDKDNIITTRLLVPASEIASLEGMDGLLSDIQRSTSANIRVLPKEDLPPCAMEADELVQIVGEIRAARNALVQVTAKLRDYLSRDSSVPKDTLPASISALNHAGTIAGHESNSPIKASSLEAYQGSDPLIEAYQIMQSTIGGRQPKESGGCPSGSSEQKESNASDEGRQSSLRRLNVPLVTKSTLEVIIPEHAVPSLILRSGGKLAQISEMSGASITPIEDRSEQAGKIVQISGSPEQAEKAQSLLLGFILSTQDDIPANQSMQ</sequence>
<dbReference type="GO" id="GO:0003723">
    <property type="term" value="F:RNA binding"/>
    <property type="evidence" value="ECO:0007669"/>
    <property type="project" value="UniProtKB-UniRule"/>
</dbReference>
<reference evidence="5 6" key="1">
    <citation type="submission" date="2023-10" db="EMBL/GenBank/DDBJ databases">
        <title>Chromosome-scale genome assembly provides insights into flower coloration mechanisms of Canna indica.</title>
        <authorList>
            <person name="Li C."/>
        </authorList>
    </citation>
    <scope>NUCLEOTIDE SEQUENCE [LARGE SCALE GENOMIC DNA]</scope>
    <source>
        <tissue evidence="5">Flower</tissue>
    </source>
</reference>
<evidence type="ECO:0000256" key="2">
    <source>
        <dbReference type="PROSITE-ProRule" id="PRU00117"/>
    </source>
</evidence>
<dbReference type="AlphaFoldDB" id="A0AAQ3QLH0"/>
<feature type="compositionally biased region" description="Basic and acidic residues" evidence="3">
    <location>
        <begin position="137"/>
        <end position="153"/>
    </location>
</feature>
<keyword evidence="2" id="KW-0694">RNA-binding</keyword>
<protein>
    <submittedName>
        <fullName evidence="5">KH domain-containing protein HEN4</fullName>
    </submittedName>
</protein>
<evidence type="ECO:0000259" key="4">
    <source>
        <dbReference type="SMART" id="SM00322"/>
    </source>
</evidence>
<dbReference type="Gene3D" id="3.30.1370.10">
    <property type="entry name" value="K Homology domain, type 1"/>
    <property type="match status" value="3"/>
</dbReference>
<feature type="domain" description="K Homology" evidence="4">
    <location>
        <begin position="202"/>
        <end position="278"/>
    </location>
</feature>
<keyword evidence="1" id="KW-0677">Repeat</keyword>
<dbReference type="PROSITE" id="PS50084">
    <property type="entry name" value="KH_TYPE_1"/>
    <property type="match status" value="4"/>
</dbReference>
<feature type="region of interest" description="Disordered" evidence="3">
    <location>
        <begin position="137"/>
        <end position="161"/>
    </location>
</feature>
<keyword evidence="6" id="KW-1185">Reference proteome</keyword>
<feature type="region of interest" description="Disordered" evidence="3">
    <location>
        <begin position="578"/>
        <end position="607"/>
    </location>
</feature>
<dbReference type="SMART" id="SM00322">
    <property type="entry name" value="KH"/>
    <property type="match status" value="5"/>
</dbReference>
<dbReference type="Pfam" id="PF00013">
    <property type="entry name" value="KH_1"/>
    <property type="match status" value="4"/>
</dbReference>
<accession>A0AAQ3QLH0</accession>